<dbReference type="EMBL" id="SSMC01000002">
    <property type="protein sequence ID" value="THD67584.1"/>
    <property type="molecule type" value="Genomic_DNA"/>
</dbReference>
<gene>
    <name evidence="6" type="ORF">E7Z59_07950</name>
</gene>
<feature type="active site" description="Proton donor" evidence="4">
    <location>
        <position position="324"/>
    </location>
</feature>
<name>A0A4S3LZP9_9FLAO</name>
<dbReference type="GO" id="GO:0008233">
    <property type="term" value="F:peptidase activity"/>
    <property type="evidence" value="ECO:0007669"/>
    <property type="project" value="InterPro"/>
</dbReference>
<keyword evidence="2 3" id="KW-0378">Hydrolase</keyword>
<dbReference type="Proteomes" id="UP000305939">
    <property type="component" value="Unassembled WGS sequence"/>
</dbReference>
<dbReference type="PIRSF" id="PIRSF005539">
    <property type="entry name" value="Pept_S33_TRI_F1"/>
    <property type="match status" value="1"/>
</dbReference>
<dbReference type="InterPro" id="IPR005945">
    <property type="entry name" value="Pro_imino_pep"/>
</dbReference>
<comment type="caution">
    <text evidence="6">The sequence shown here is derived from an EMBL/GenBank/DDBJ whole genome shotgun (WGS) entry which is preliminary data.</text>
</comment>
<dbReference type="GO" id="GO:0016020">
    <property type="term" value="C:membrane"/>
    <property type="evidence" value="ECO:0007669"/>
    <property type="project" value="TreeGrafter"/>
</dbReference>
<dbReference type="AlphaFoldDB" id="A0A4S3LZP9"/>
<dbReference type="PANTHER" id="PTHR43798">
    <property type="entry name" value="MONOACYLGLYCEROL LIPASE"/>
    <property type="match status" value="1"/>
</dbReference>
<dbReference type="InterPro" id="IPR002410">
    <property type="entry name" value="Peptidase_S33"/>
</dbReference>
<dbReference type="PANTHER" id="PTHR43798:SF27">
    <property type="entry name" value="HYDROLASE ALPHA_BETA HYDROLASE FOLD FAMILY"/>
    <property type="match status" value="1"/>
</dbReference>
<keyword evidence="7" id="KW-1185">Reference proteome</keyword>
<evidence type="ECO:0000259" key="5">
    <source>
        <dbReference type="Pfam" id="PF00561"/>
    </source>
</evidence>
<feature type="active site" evidence="4">
    <location>
        <position position="297"/>
    </location>
</feature>
<dbReference type="PRINTS" id="PR00793">
    <property type="entry name" value="PROAMNOPTASE"/>
</dbReference>
<feature type="domain" description="AB hydrolase-1" evidence="5">
    <location>
        <begin position="85"/>
        <end position="329"/>
    </location>
</feature>
<dbReference type="InterPro" id="IPR050266">
    <property type="entry name" value="AB_hydrolase_sf"/>
</dbReference>
<reference evidence="6 7" key="1">
    <citation type="submission" date="2019-04" db="EMBL/GenBank/DDBJ databases">
        <title>Draft genome sequence of Robertkochia marina CC-AMO-30D.</title>
        <authorList>
            <person name="Hameed A."/>
            <person name="Lin S.-Y."/>
            <person name="Shahina M."/>
            <person name="Lai W.-A."/>
            <person name="Young C.-C."/>
        </authorList>
    </citation>
    <scope>NUCLEOTIDE SEQUENCE [LARGE SCALE GENOMIC DNA]</scope>
    <source>
        <strain evidence="6 7">CC-AMO-30D</strain>
    </source>
</reference>
<dbReference type="SUPFAM" id="SSF53474">
    <property type="entry name" value="alpha/beta-Hydrolases"/>
    <property type="match status" value="1"/>
</dbReference>
<dbReference type="GO" id="GO:0006508">
    <property type="term" value="P:proteolysis"/>
    <property type="evidence" value="ECO:0007669"/>
    <property type="project" value="InterPro"/>
</dbReference>
<sequence length="348" mass="39589">MRLLVRALKQVIIGHFKAFKLNQPNMKTIINSLKYFAIISVTILFMSCQSSEKTKHEPIPTGEGKLKVEGGNIWYKVTGDGQDTPLVLLHGGPGYSSFYLKPLEELGKDRQVIRYDQLGAGKSDMVTDSSLFTVDHFVDELETLRTHLKVEKWHVLGHSWGSILALEYFKKYPDHVTSLIFGSPCLDLKLWEQSTNELLLTLPDSLLTAVHRADSTGVYDDPLYEKAINTFYDKYLWGQDPVLEELDSMVSTANPAVYTYMWGPSEFSITGTLKNYNGLKNMEETDLPVLFTVGEFDEIKPSYVQDMAAHFKNSKVKVFSNSSHLTTWDAREQNIQVVKEFLEQQEVQ</sequence>
<accession>A0A4S3LZP9</accession>
<comment type="similarity">
    <text evidence="1 3">Belongs to the peptidase S33 family.</text>
</comment>
<evidence type="ECO:0000313" key="7">
    <source>
        <dbReference type="Proteomes" id="UP000305939"/>
    </source>
</evidence>
<evidence type="ECO:0000256" key="4">
    <source>
        <dbReference type="PIRSR" id="PIRSR005539-1"/>
    </source>
</evidence>
<proteinExistence type="inferred from homology"/>
<dbReference type="Gene3D" id="3.40.50.1820">
    <property type="entry name" value="alpha/beta hydrolase"/>
    <property type="match status" value="1"/>
</dbReference>
<evidence type="ECO:0000313" key="6">
    <source>
        <dbReference type="EMBL" id="THD67584.1"/>
    </source>
</evidence>
<organism evidence="6 7">
    <name type="scientific">Robertkochia marina</name>
    <dbReference type="NCBI Taxonomy" id="1227945"/>
    <lineage>
        <taxon>Bacteria</taxon>
        <taxon>Pseudomonadati</taxon>
        <taxon>Bacteroidota</taxon>
        <taxon>Flavobacteriia</taxon>
        <taxon>Flavobacteriales</taxon>
        <taxon>Flavobacteriaceae</taxon>
        <taxon>Robertkochia</taxon>
    </lineage>
</organism>
<feature type="active site" description="Nucleophile" evidence="4">
    <location>
        <position position="159"/>
    </location>
</feature>
<evidence type="ECO:0000256" key="3">
    <source>
        <dbReference type="PIRNR" id="PIRNR005539"/>
    </source>
</evidence>
<protein>
    <submittedName>
        <fullName evidence="6">Alpha/beta fold hydrolase</fullName>
    </submittedName>
</protein>
<dbReference type="InterPro" id="IPR029058">
    <property type="entry name" value="AB_hydrolase_fold"/>
</dbReference>
<dbReference type="InterPro" id="IPR000073">
    <property type="entry name" value="AB_hydrolase_1"/>
</dbReference>
<dbReference type="Pfam" id="PF00561">
    <property type="entry name" value="Abhydrolase_1"/>
    <property type="match status" value="1"/>
</dbReference>
<evidence type="ECO:0000256" key="2">
    <source>
        <dbReference type="ARBA" id="ARBA00022801"/>
    </source>
</evidence>
<evidence type="ECO:0000256" key="1">
    <source>
        <dbReference type="ARBA" id="ARBA00010088"/>
    </source>
</evidence>
<dbReference type="NCBIfam" id="TIGR01250">
    <property type="entry name" value="pro_imino_pep_2"/>
    <property type="match status" value="1"/>
</dbReference>
<dbReference type="OrthoDB" id="9796770at2"/>